<dbReference type="GO" id="GO:0004674">
    <property type="term" value="F:protein serine/threonine kinase activity"/>
    <property type="evidence" value="ECO:0007669"/>
    <property type="project" value="UniProtKB-KW"/>
</dbReference>
<evidence type="ECO:0000313" key="13">
    <source>
        <dbReference type="Proteomes" id="UP000008983"/>
    </source>
</evidence>
<dbReference type="GO" id="GO:0000245">
    <property type="term" value="P:spliceosomal complex assembly"/>
    <property type="evidence" value="ECO:0007669"/>
    <property type="project" value="TreeGrafter"/>
</dbReference>
<dbReference type="FunCoup" id="G0QZY0">
    <property type="interactions" value="118"/>
</dbReference>
<accession>G0QZY0</accession>
<dbReference type="Pfam" id="PF00069">
    <property type="entry name" value="Pkinase"/>
    <property type="match status" value="2"/>
</dbReference>
<keyword evidence="4 9" id="KW-0547">Nucleotide-binding</keyword>
<dbReference type="GO" id="GO:0106310">
    <property type="term" value="F:protein serine kinase activity"/>
    <property type="evidence" value="ECO:0007669"/>
    <property type="project" value="RHEA"/>
</dbReference>
<evidence type="ECO:0000259" key="11">
    <source>
        <dbReference type="PROSITE" id="PS50011"/>
    </source>
</evidence>
<evidence type="ECO:0000313" key="12">
    <source>
        <dbReference type="EMBL" id="EGR29242.1"/>
    </source>
</evidence>
<name>G0QZY0_ICHMU</name>
<evidence type="ECO:0000256" key="9">
    <source>
        <dbReference type="PROSITE-ProRule" id="PRU10141"/>
    </source>
</evidence>
<evidence type="ECO:0000256" key="1">
    <source>
        <dbReference type="ARBA" id="ARBA00012513"/>
    </source>
</evidence>
<dbReference type="SUPFAM" id="SSF56112">
    <property type="entry name" value="Protein kinase-like (PK-like)"/>
    <property type="match status" value="1"/>
</dbReference>
<evidence type="ECO:0000256" key="8">
    <source>
        <dbReference type="ARBA" id="ARBA00048679"/>
    </source>
</evidence>
<comment type="catalytic activity">
    <reaction evidence="8">
        <text>L-seryl-[protein] + ATP = O-phospho-L-seryl-[protein] + ADP + H(+)</text>
        <dbReference type="Rhea" id="RHEA:17989"/>
        <dbReference type="Rhea" id="RHEA-COMP:9863"/>
        <dbReference type="Rhea" id="RHEA-COMP:11604"/>
        <dbReference type="ChEBI" id="CHEBI:15378"/>
        <dbReference type="ChEBI" id="CHEBI:29999"/>
        <dbReference type="ChEBI" id="CHEBI:30616"/>
        <dbReference type="ChEBI" id="CHEBI:83421"/>
        <dbReference type="ChEBI" id="CHEBI:456216"/>
        <dbReference type="EC" id="2.7.11.1"/>
    </reaction>
</comment>
<dbReference type="InterPro" id="IPR011009">
    <property type="entry name" value="Kinase-like_dom_sf"/>
</dbReference>
<feature type="compositionally biased region" description="Acidic residues" evidence="10">
    <location>
        <begin position="20"/>
        <end position="42"/>
    </location>
</feature>
<evidence type="ECO:0000256" key="5">
    <source>
        <dbReference type="ARBA" id="ARBA00022777"/>
    </source>
</evidence>
<organism evidence="12 13">
    <name type="scientific">Ichthyophthirius multifiliis</name>
    <name type="common">White spot disease agent</name>
    <name type="synonym">Ich</name>
    <dbReference type="NCBI Taxonomy" id="5932"/>
    <lineage>
        <taxon>Eukaryota</taxon>
        <taxon>Sar</taxon>
        <taxon>Alveolata</taxon>
        <taxon>Ciliophora</taxon>
        <taxon>Intramacronucleata</taxon>
        <taxon>Oligohymenophorea</taxon>
        <taxon>Hymenostomatida</taxon>
        <taxon>Ophryoglenina</taxon>
        <taxon>Ichthyophthirius</taxon>
    </lineage>
</organism>
<evidence type="ECO:0000256" key="3">
    <source>
        <dbReference type="ARBA" id="ARBA00022679"/>
    </source>
</evidence>
<dbReference type="PANTHER" id="PTHR47634:SF9">
    <property type="entry name" value="PROTEIN KINASE DOMAIN-CONTAINING PROTEIN-RELATED"/>
    <property type="match status" value="1"/>
</dbReference>
<keyword evidence="2" id="KW-0723">Serine/threonine-protein kinase</keyword>
<dbReference type="GO" id="GO:0005524">
    <property type="term" value="F:ATP binding"/>
    <property type="evidence" value="ECO:0007669"/>
    <property type="project" value="UniProtKB-UniRule"/>
</dbReference>
<dbReference type="InterPro" id="IPR008271">
    <property type="entry name" value="Ser/Thr_kinase_AS"/>
</dbReference>
<dbReference type="OrthoDB" id="2649at2759"/>
<dbReference type="InterPro" id="IPR000719">
    <property type="entry name" value="Prot_kinase_dom"/>
</dbReference>
<evidence type="ECO:0000256" key="10">
    <source>
        <dbReference type="SAM" id="MobiDB-lite"/>
    </source>
</evidence>
<feature type="binding site" evidence="9">
    <location>
        <position position="91"/>
    </location>
    <ligand>
        <name>ATP</name>
        <dbReference type="ChEBI" id="CHEBI:30616"/>
    </ligand>
</feature>
<dbReference type="OMA" id="NHKGPNG"/>
<reference evidence="12 13" key="1">
    <citation type="submission" date="2011-07" db="EMBL/GenBank/DDBJ databases">
        <authorList>
            <person name="Coyne R."/>
            <person name="Brami D."/>
            <person name="Johnson J."/>
            <person name="Hostetler J."/>
            <person name="Hannick L."/>
            <person name="Clark T."/>
            <person name="Cassidy-Hanley D."/>
            <person name="Inman J."/>
        </authorList>
    </citation>
    <scope>NUCLEOTIDE SEQUENCE [LARGE SCALE GENOMIC DNA]</scope>
    <source>
        <strain evidence="12 13">G5</strain>
    </source>
</reference>
<feature type="domain" description="Protein kinase" evidence="11">
    <location>
        <begin position="62"/>
        <end position="504"/>
    </location>
</feature>
<keyword evidence="13" id="KW-1185">Reference proteome</keyword>
<sequence>MDNQQNMPLDKELFKPIEFTNEEGQEVQEEEEENDSEDEGIEDYNTGGYHPVHIGEVINKRYVIIQKLGWGHFSTVWLSKDFKYNTYVALKIQKSAPHYLEAAYDEVEILQKVAKQASNPEWIKCLKEYYKDDKKKKNFTRDDCQIVQLLNSFIYQGPYGNHFCMVFEIMSVNLLEIIKRYNYKGIPMHLARIIAKQILIGLDFLHRFCQVIHTDLKPENVLVCLTQEEIKQIVEKGQLNINQKIKERIKKYQIQHNIYIEEQNNDEREEEEIKQDEQSQNDEDEKSNAQNQEEEKKKNDQQNLTKQQKKYQRKKAALKRKKQKLKEEQQKANGIQPNENIKVKIADLGNACWTYHHFATKIQTRQYRSPESIIGMHYDTSADIWSFACMMFEMITGDFLFQPRRNTDYSKNEDHLAQIEELLKKFPLKFSLAIQKAKKIFDQNGNLRKIPVLHYWPLKNVLIEKYQIKQDEVYLLTQFLVSMLKAEPLKRASARQVLLHCDWLKANTNYLFKYTESEFQRYMAKKQLLSYDEVQLSSNEAEDSEIYDADSSKNTSVLQEDDDDQFYGQSEYKFDYKLIDRSFTNLGYIGYGDGIVLEDLDQNANWQFENFKKQK</sequence>
<keyword evidence="5 12" id="KW-0418">Kinase</keyword>
<dbReference type="AlphaFoldDB" id="G0QZY0"/>
<protein>
    <recommendedName>
        <fullName evidence="1">non-specific serine/threonine protein kinase</fullName>
        <ecNumber evidence="1">2.7.11.1</ecNumber>
    </recommendedName>
</protein>
<dbReference type="Gene3D" id="3.30.200.20">
    <property type="entry name" value="Phosphorylase Kinase, domain 1"/>
    <property type="match status" value="1"/>
</dbReference>
<gene>
    <name evidence="12" type="ORF">IMG5_160410</name>
</gene>
<dbReference type="RefSeq" id="XP_004030478.1">
    <property type="nucleotide sequence ID" value="XM_004030430.1"/>
</dbReference>
<dbReference type="Gene3D" id="1.10.510.10">
    <property type="entry name" value="Transferase(Phosphotransferase) domain 1"/>
    <property type="match status" value="2"/>
</dbReference>
<dbReference type="PROSITE" id="PS00108">
    <property type="entry name" value="PROTEIN_KINASE_ST"/>
    <property type="match status" value="1"/>
</dbReference>
<keyword evidence="3 12" id="KW-0808">Transferase</keyword>
<dbReference type="InterPro" id="IPR051334">
    <property type="entry name" value="SRPK"/>
</dbReference>
<feature type="compositionally biased region" description="Basic residues" evidence="10">
    <location>
        <begin position="307"/>
        <end position="324"/>
    </location>
</feature>
<dbReference type="STRING" id="857967.G0QZY0"/>
<comment type="catalytic activity">
    <reaction evidence="7">
        <text>L-threonyl-[protein] + ATP = O-phospho-L-threonyl-[protein] + ADP + H(+)</text>
        <dbReference type="Rhea" id="RHEA:46608"/>
        <dbReference type="Rhea" id="RHEA-COMP:11060"/>
        <dbReference type="Rhea" id="RHEA-COMP:11605"/>
        <dbReference type="ChEBI" id="CHEBI:15378"/>
        <dbReference type="ChEBI" id="CHEBI:30013"/>
        <dbReference type="ChEBI" id="CHEBI:30616"/>
        <dbReference type="ChEBI" id="CHEBI:61977"/>
        <dbReference type="ChEBI" id="CHEBI:456216"/>
        <dbReference type="EC" id="2.7.11.1"/>
    </reaction>
</comment>
<dbReference type="FunFam" id="1.10.510.10:FF:000275">
    <property type="entry name" value="SRSF protein kinase 2 isoform X3"/>
    <property type="match status" value="1"/>
</dbReference>
<keyword evidence="12" id="KW-0548">Nucleotidyltransferase</keyword>
<dbReference type="Proteomes" id="UP000008983">
    <property type="component" value="Unassembled WGS sequence"/>
</dbReference>
<evidence type="ECO:0000256" key="7">
    <source>
        <dbReference type="ARBA" id="ARBA00047899"/>
    </source>
</evidence>
<dbReference type="InParanoid" id="G0QZY0"/>
<dbReference type="GO" id="GO:0050684">
    <property type="term" value="P:regulation of mRNA processing"/>
    <property type="evidence" value="ECO:0007669"/>
    <property type="project" value="TreeGrafter"/>
</dbReference>
<feature type="region of interest" description="Disordered" evidence="10">
    <location>
        <begin position="1"/>
        <end position="45"/>
    </location>
</feature>
<dbReference type="SMART" id="SM00220">
    <property type="entry name" value="S_TKc"/>
    <property type="match status" value="1"/>
</dbReference>
<dbReference type="PROSITE" id="PS50011">
    <property type="entry name" value="PROTEIN_KINASE_DOM"/>
    <property type="match status" value="1"/>
</dbReference>
<dbReference type="eggNOG" id="KOG1290">
    <property type="taxonomic scope" value="Eukaryota"/>
</dbReference>
<evidence type="ECO:0000256" key="4">
    <source>
        <dbReference type="ARBA" id="ARBA00022741"/>
    </source>
</evidence>
<keyword evidence="6 9" id="KW-0067">ATP-binding</keyword>
<feature type="region of interest" description="Disordered" evidence="10">
    <location>
        <begin position="261"/>
        <end position="333"/>
    </location>
</feature>
<evidence type="ECO:0000256" key="6">
    <source>
        <dbReference type="ARBA" id="ARBA00022840"/>
    </source>
</evidence>
<dbReference type="EMBL" id="GL984171">
    <property type="protein sequence ID" value="EGR29242.1"/>
    <property type="molecule type" value="Genomic_DNA"/>
</dbReference>
<dbReference type="GeneID" id="14905322"/>
<dbReference type="GO" id="GO:0016779">
    <property type="term" value="F:nucleotidyltransferase activity"/>
    <property type="evidence" value="ECO:0007669"/>
    <property type="project" value="UniProtKB-KW"/>
</dbReference>
<dbReference type="InterPro" id="IPR017441">
    <property type="entry name" value="Protein_kinase_ATP_BS"/>
</dbReference>
<evidence type="ECO:0000256" key="2">
    <source>
        <dbReference type="ARBA" id="ARBA00022527"/>
    </source>
</evidence>
<dbReference type="EC" id="2.7.11.1" evidence="1"/>
<dbReference type="PROSITE" id="PS00107">
    <property type="entry name" value="PROTEIN_KINASE_ATP"/>
    <property type="match status" value="1"/>
</dbReference>
<feature type="compositionally biased region" description="Acidic residues" evidence="10">
    <location>
        <begin position="263"/>
        <end position="285"/>
    </location>
</feature>
<dbReference type="PANTHER" id="PTHR47634">
    <property type="entry name" value="PROTEIN KINASE DOMAIN-CONTAINING PROTEIN-RELATED"/>
    <property type="match status" value="1"/>
</dbReference>
<proteinExistence type="predicted"/>